<sequence length="160" mass="16863">MTPLTSTVIETIPRVLLLVVGILGMVFSIKGRSRGVSGLMVAAFVIMIVTTVVSIAWQFVVMNLSSWADDLSASEIRLIFMGVGIPLDAGAVLSWLLVAVGVVKSGRSLRQPGPAPYPAPAGYPMTAQPGFPAQQPVNPQPSPQQPIPPTQQPPTQQPPS</sequence>
<dbReference type="Proteomes" id="UP000215223">
    <property type="component" value="Unassembled WGS sequence"/>
</dbReference>
<dbReference type="RefSeq" id="WP_093936017.1">
    <property type="nucleotide sequence ID" value="NZ_JBHUSO010000060.1"/>
</dbReference>
<keyword evidence="4" id="KW-1185">Reference proteome</keyword>
<evidence type="ECO:0000313" key="4">
    <source>
        <dbReference type="Proteomes" id="UP000215223"/>
    </source>
</evidence>
<feature type="transmembrane region" description="Helical" evidence="2">
    <location>
        <begin position="36"/>
        <end position="59"/>
    </location>
</feature>
<organism evidence="3 4">
    <name type="scientific">Amycolatopsis thailandensis</name>
    <dbReference type="NCBI Taxonomy" id="589330"/>
    <lineage>
        <taxon>Bacteria</taxon>
        <taxon>Bacillati</taxon>
        <taxon>Actinomycetota</taxon>
        <taxon>Actinomycetes</taxon>
        <taxon>Pseudonocardiales</taxon>
        <taxon>Pseudonocardiaceae</taxon>
        <taxon>Amycolatopsis</taxon>
    </lineage>
</organism>
<protein>
    <submittedName>
        <fullName evidence="3">Uncharacterized protein</fullName>
    </submittedName>
</protein>
<dbReference type="OrthoDB" id="3629960at2"/>
<gene>
    <name evidence="3" type="ORF">CFP71_23015</name>
</gene>
<comment type="caution">
    <text evidence="3">The sequence shown here is derived from an EMBL/GenBank/DDBJ whole genome shotgun (WGS) entry which is preliminary data.</text>
</comment>
<feature type="transmembrane region" description="Helical" evidence="2">
    <location>
        <begin position="12"/>
        <end position="29"/>
    </location>
</feature>
<dbReference type="AlphaFoldDB" id="A0A229S1P1"/>
<accession>A0A229S1P1</accession>
<keyword evidence="2" id="KW-0472">Membrane</keyword>
<evidence type="ECO:0000256" key="2">
    <source>
        <dbReference type="SAM" id="Phobius"/>
    </source>
</evidence>
<feature type="compositionally biased region" description="Pro residues" evidence="1">
    <location>
        <begin position="138"/>
        <end position="160"/>
    </location>
</feature>
<feature type="region of interest" description="Disordered" evidence="1">
    <location>
        <begin position="111"/>
        <end position="160"/>
    </location>
</feature>
<evidence type="ECO:0000313" key="3">
    <source>
        <dbReference type="EMBL" id="OXM52691.1"/>
    </source>
</evidence>
<evidence type="ECO:0000256" key="1">
    <source>
        <dbReference type="SAM" id="MobiDB-lite"/>
    </source>
</evidence>
<dbReference type="EMBL" id="NMQT01000083">
    <property type="protein sequence ID" value="OXM52691.1"/>
    <property type="molecule type" value="Genomic_DNA"/>
</dbReference>
<feature type="transmembrane region" description="Helical" evidence="2">
    <location>
        <begin position="79"/>
        <end position="103"/>
    </location>
</feature>
<reference evidence="3 4" key="1">
    <citation type="submission" date="2017-07" db="EMBL/GenBank/DDBJ databases">
        <title>Amycolatopsis thailandensis Genome sequencing and assembly.</title>
        <authorList>
            <person name="Kaur N."/>
            <person name="Mayilraj S."/>
        </authorList>
    </citation>
    <scope>NUCLEOTIDE SEQUENCE [LARGE SCALE GENOMIC DNA]</scope>
    <source>
        <strain evidence="3 4">JCM 16380</strain>
    </source>
</reference>
<keyword evidence="2" id="KW-0812">Transmembrane</keyword>
<name>A0A229S1P1_9PSEU</name>
<keyword evidence="2" id="KW-1133">Transmembrane helix</keyword>
<proteinExistence type="predicted"/>